<keyword evidence="2" id="KW-0067">ATP-binding</keyword>
<protein>
    <submittedName>
        <fullName evidence="3">Pilus assembly protein CpaE</fullName>
    </submittedName>
</protein>
<dbReference type="GO" id="GO:0051782">
    <property type="term" value="P:negative regulation of cell division"/>
    <property type="evidence" value="ECO:0007669"/>
    <property type="project" value="TreeGrafter"/>
</dbReference>
<dbReference type="GO" id="GO:0016887">
    <property type="term" value="F:ATP hydrolysis activity"/>
    <property type="evidence" value="ECO:0007669"/>
    <property type="project" value="TreeGrafter"/>
</dbReference>
<dbReference type="PANTHER" id="PTHR43384">
    <property type="entry name" value="SEPTUM SITE-DETERMINING PROTEIN MIND HOMOLOG, CHLOROPLASTIC-RELATED"/>
    <property type="match status" value="1"/>
</dbReference>
<dbReference type="PANTHER" id="PTHR43384:SF6">
    <property type="entry name" value="SEPTUM SITE-DETERMINING PROTEIN MIND HOMOLOG, CHLOROPLASTIC"/>
    <property type="match status" value="1"/>
</dbReference>
<reference evidence="3 4" key="1">
    <citation type="submission" date="2016-10" db="EMBL/GenBank/DDBJ databases">
        <authorList>
            <person name="de Groot N.N."/>
        </authorList>
    </citation>
    <scope>NUCLEOTIDE SEQUENCE [LARGE SCALE GENOMIC DNA]</scope>
    <source>
        <strain evidence="3 4">ATCC 700224</strain>
    </source>
</reference>
<keyword evidence="4" id="KW-1185">Reference proteome</keyword>
<dbReference type="SUPFAM" id="SSF52172">
    <property type="entry name" value="CheY-like"/>
    <property type="match status" value="1"/>
</dbReference>
<dbReference type="InterPro" id="IPR027417">
    <property type="entry name" value="P-loop_NTPase"/>
</dbReference>
<dbReference type="Gene3D" id="3.40.50.300">
    <property type="entry name" value="P-loop containing nucleotide triphosphate hydrolases"/>
    <property type="match status" value="1"/>
</dbReference>
<dbReference type="GO" id="GO:0009898">
    <property type="term" value="C:cytoplasmic side of plasma membrane"/>
    <property type="evidence" value="ECO:0007669"/>
    <property type="project" value="TreeGrafter"/>
</dbReference>
<dbReference type="InterPro" id="IPR017746">
    <property type="entry name" value="Cellulose_synthase_operon_BcsQ"/>
</dbReference>
<proteinExistence type="predicted"/>
<dbReference type="STRING" id="69960.SAMN05421720_108102"/>
<dbReference type="InterPro" id="IPR050625">
    <property type="entry name" value="ParA/MinD_ATPase"/>
</dbReference>
<gene>
    <name evidence="3" type="ORF">SAMN05421720_108102</name>
</gene>
<dbReference type="GO" id="GO:0005524">
    <property type="term" value="F:ATP binding"/>
    <property type="evidence" value="ECO:0007669"/>
    <property type="project" value="UniProtKB-KW"/>
</dbReference>
<dbReference type="Pfam" id="PF06564">
    <property type="entry name" value="CBP_BcsQ"/>
    <property type="match status" value="1"/>
</dbReference>
<keyword evidence="1" id="KW-0547">Nucleotide-binding</keyword>
<evidence type="ECO:0000313" key="4">
    <source>
        <dbReference type="Proteomes" id="UP000199412"/>
    </source>
</evidence>
<evidence type="ECO:0000313" key="3">
    <source>
        <dbReference type="EMBL" id="SDE56774.1"/>
    </source>
</evidence>
<dbReference type="AlphaFoldDB" id="A0A1G7DZD8"/>
<dbReference type="Gene3D" id="3.40.50.2300">
    <property type="match status" value="1"/>
</dbReference>
<name>A0A1G7DZD8_9PROT</name>
<accession>A0A1G7DZD8</accession>
<evidence type="ECO:0000256" key="1">
    <source>
        <dbReference type="ARBA" id="ARBA00022741"/>
    </source>
</evidence>
<dbReference type="SUPFAM" id="SSF52540">
    <property type="entry name" value="P-loop containing nucleoside triphosphate hydrolases"/>
    <property type="match status" value="1"/>
</dbReference>
<organism evidence="3 4">
    <name type="scientific">Rhodospira trueperi</name>
    <dbReference type="NCBI Taxonomy" id="69960"/>
    <lineage>
        <taxon>Bacteria</taxon>
        <taxon>Pseudomonadati</taxon>
        <taxon>Pseudomonadota</taxon>
        <taxon>Alphaproteobacteria</taxon>
        <taxon>Rhodospirillales</taxon>
        <taxon>Rhodospirillaceae</taxon>
        <taxon>Rhodospira</taxon>
    </lineage>
</organism>
<dbReference type="RefSeq" id="WP_176793644.1">
    <property type="nucleotide sequence ID" value="NZ_FNAP01000008.1"/>
</dbReference>
<dbReference type="EMBL" id="FNAP01000008">
    <property type="protein sequence ID" value="SDE56774.1"/>
    <property type="molecule type" value="Genomic_DNA"/>
</dbReference>
<dbReference type="Proteomes" id="UP000199412">
    <property type="component" value="Unassembled WGS sequence"/>
</dbReference>
<sequence>MRITVEAFVQDDRTRAAVDAVSDDVRMRRSRVNVHGGGLAEAPAVLARTESPDLLILESDKHSDGMMDELDAVADYVAPESSVIVIGIDDSIALYRQLVGMGVADYLVGPPSEEDLLDAVLRVGSSEADQALAPVVAVMGVRGGVGSSTLACNLAYKLGRDISGEVVLVDLDISSGTAAINLNLSPRQSAADILGQPDMLDSAAFERYMQRYDDHLVLLGSTAQLDIAFRPPSDVLEALLNVLRRQYDVVVLDLPRQWSVWVRDLLLDASAVVLVAYPDLSNLRDVQKMTTFLTEKRKMSLPTCVVLNKVGMAQKAELAAKDFEDVLGRAPTASVPFEPVPFGQALNNGEPVLKKSSSKTFVRSIDQLAESLHLDLKPGTRASRKARKGLLAQLLSGGGKDGKKKKRGA</sequence>
<dbReference type="GO" id="GO:0005829">
    <property type="term" value="C:cytosol"/>
    <property type="evidence" value="ECO:0007669"/>
    <property type="project" value="TreeGrafter"/>
</dbReference>
<dbReference type="InterPro" id="IPR011006">
    <property type="entry name" value="CheY-like_superfamily"/>
</dbReference>
<evidence type="ECO:0000256" key="2">
    <source>
        <dbReference type="ARBA" id="ARBA00022840"/>
    </source>
</evidence>